<comment type="caution">
    <text evidence="1">The sequence shown here is derived from an EMBL/GenBank/DDBJ whole genome shotgun (WGS) entry which is preliminary data.</text>
</comment>
<proteinExistence type="predicted"/>
<dbReference type="OrthoDB" id="201973at2157"/>
<dbReference type="AlphaFoldDB" id="A0A8J8GKW3"/>
<protein>
    <submittedName>
        <fullName evidence="1">Uncharacterized protein</fullName>
    </submittedName>
</protein>
<sequence length="633" mass="68443">MVLDSNVNRPHPRGVSRRRFVATAAGSAGLLAIGGISSAQDDGGEFPDARLVSTRDFDAEIIHTLYTYRKRRALEVLLSDPEVHAVAEDMRSSYEAYDPYTNSLDAVSVQGSPDVEIEGGLDEGVVDVTAVDRRIAYGLVDRRTDSLAALTITDPQDVSWRAWEADDAGLEEARLRRILEDARVQEYADGNDWFPSLPVAESITATGEIERGGVIPIVLFVDEGEAITAVVVDLDVRNDDVGDVSDVTRVERFVEVPPHELAATIVPADDTVLGTVPSVPLERRPWYTAVDGGHRIEDPPEPFDRDGWRIGWDDSGAHGVEIAAEFRERPVFASLESPVTFSGYGLPERDGENTLEWFFPDGESAFSGDVLVWDVHSVGVGGPGLLGTVTYPGGADRPAGFRFRAHYQTGARGAEGRDHRSGYRFGQSSHELATEFWEDGTVVPIWRRQGPGFGTEYAATIADGVSADAETDVEADPGAVVDGDASENGVPHHSIATVAMDVTPGTTDGVEIERSDGAEWTTPETEFYLVGEPGTAVRFSNPEGPETIAVPLEDGMEVVVVRRSAGEIPGAQRFEDGEIETAFVHPAQYIGDEPIQGERVVAWLLLEAATARLPHPTGTTSFETQATMRLSGY</sequence>
<gene>
    <name evidence="1" type="ORF">HT576_03945</name>
</gene>
<dbReference type="Proteomes" id="UP000728647">
    <property type="component" value="Unassembled WGS sequence"/>
</dbReference>
<reference evidence="1" key="1">
    <citation type="submission" date="2020-06" db="EMBL/GenBank/DDBJ databases">
        <title>Haloterrigena sp. nov., an extremely halophilic archaeon isolated from a saline sediment.</title>
        <authorList>
            <person name="Liu B.-B."/>
        </authorList>
    </citation>
    <scope>NUCLEOTIDE SEQUENCE</scope>
    <source>
        <strain evidence="1">SYSU A121-1</strain>
    </source>
</reference>
<dbReference type="EMBL" id="JABURA010000001">
    <property type="protein sequence ID" value="NUB90187.1"/>
    <property type="molecule type" value="Genomic_DNA"/>
</dbReference>
<accession>A0A8J8GKW3</accession>
<organism evidence="1 2">
    <name type="scientific">Haloterrigena gelatinilytica</name>
    <dbReference type="NCBI Taxonomy" id="2741724"/>
    <lineage>
        <taxon>Archaea</taxon>
        <taxon>Methanobacteriati</taxon>
        <taxon>Methanobacteriota</taxon>
        <taxon>Stenosarchaea group</taxon>
        <taxon>Halobacteria</taxon>
        <taxon>Halobacteriales</taxon>
        <taxon>Natrialbaceae</taxon>
        <taxon>Haloterrigena</taxon>
    </lineage>
</organism>
<evidence type="ECO:0000313" key="2">
    <source>
        <dbReference type="Proteomes" id="UP000728647"/>
    </source>
</evidence>
<evidence type="ECO:0000313" key="1">
    <source>
        <dbReference type="EMBL" id="NUB90187.1"/>
    </source>
</evidence>
<dbReference type="PROSITE" id="PS51318">
    <property type="entry name" value="TAT"/>
    <property type="match status" value="1"/>
</dbReference>
<dbReference type="InterPro" id="IPR006311">
    <property type="entry name" value="TAT_signal"/>
</dbReference>
<name>A0A8J8GKW3_9EURY</name>